<feature type="signal peptide" evidence="4">
    <location>
        <begin position="1"/>
        <end position="23"/>
    </location>
</feature>
<dbReference type="PROSITE" id="PS00653">
    <property type="entry name" value="GLYCOSYL_HYDROL_F1_2"/>
    <property type="match status" value="1"/>
</dbReference>
<evidence type="ECO:0000256" key="4">
    <source>
        <dbReference type="SAM" id="SignalP"/>
    </source>
</evidence>
<dbReference type="Pfam" id="PF00232">
    <property type="entry name" value="Glyco_hydro_1"/>
    <property type="match status" value="1"/>
</dbReference>
<evidence type="ECO:0000256" key="1">
    <source>
        <dbReference type="ARBA" id="ARBA00010838"/>
    </source>
</evidence>
<protein>
    <recommendedName>
        <fullName evidence="7">Thioglucosidase</fullName>
    </recommendedName>
</protein>
<organism evidence="5 6">
    <name type="scientific">Capsella rubella</name>
    <dbReference type="NCBI Taxonomy" id="81985"/>
    <lineage>
        <taxon>Eukaryota</taxon>
        <taxon>Viridiplantae</taxon>
        <taxon>Streptophyta</taxon>
        <taxon>Embryophyta</taxon>
        <taxon>Tracheophyta</taxon>
        <taxon>Spermatophyta</taxon>
        <taxon>Magnoliopsida</taxon>
        <taxon>eudicotyledons</taxon>
        <taxon>Gunneridae</taxon>
        <taxon>Pentapetalae</taxon>
        <taxon>rosids</taxon>
        <taxon>malvids</taxon>
        <taxon>Brassicales</taxon>
        <taxon>Brassicaceae</taxon>
        <taxon>Camelineae</taxon>
        <taxon>Capsella</taxon>
    </lineage>
</organism>
<dbReference type="PANTHER" id="PTHR10353">
    <property type="entry name" value="GLYCOSYL HYDROLASE"/>
    <property type="match status" value="1"/>
</dbReference>
<feature type="non-terminal residue" evidence="5">
    <location>
        <position position="107"/>
    </location>
</feature>
<dbReference type="AlphaFoldDB" id="R0HFS2"/>
<dbReference type="GO" id="GO:0008422">
    <property type="term" value="F:beta-glucosidase activity"/>
    <property type="evidence" value="ECO:0007669"/>
    <property type="project" value="TreeGrafter"/>
</dbReference>
<keyword evidence="4" id="KW-0732">Signal</keyword>
<dbReference type="InterPro" id="IPR001360">
    <property type="entry name" value="Glyco_hydro_1"/>
</dbReference>
<feature type="chain" id="PRO_5004352012" description="Thioglucosidase" evidence="4">
    <location>
        <begin position="24"/>
        <end position="107"/>
    </location>
</feature>
<comment type="similarity">
    <text evidence="1 3">Belongs to the glycosyl hydrolase 1 family.</text>
</comment>
<dbReference type="Proteomes" id="UP000029121">
    <property type="component" value="Unassembled WGS sequence"/>
</dbReference>
<dbReference type="eggNOG" id="KOG0626">
    <property type="taxonomic scope" value="Eukaryota"/>
</dbReference>
<dbReference type="GO" id="GO:0019762">
    <property type="term" value="P:glucosinolate catabolic process"/>
    <property type="evidence" value="ECO:0007669"/>
    <property type="project" value="TreeGrafter"/>
</dbReference>
<dbReference type="OrthoDB" id="65569at2759"/>
<reference evidence="6" key="1">
    <citation type="journal article" date="2013" name="Nat. Genet.">
        <title>The Capsella rubella genome and the genomic consequences of rapid mating system evolution.</title>
        <authorList>
            <person name="Slotte T."/>
            <person name="Hazzouri K.M."/>
            <person name="Agren J.A."/>
            <person name="Koenig D."/>
            <person name="Maumus F."/>
            <person name="Guo Y.L."/>
            <person name="Steige K."/>
            <person name="Platts A.E."/>
            <person name="Escobar J.S."/>
            <person name="Newman L.K."/>
            <person name="Wang W."/>
            <person name="Mandakova T."/>
            <person name="Vello E."/>
            <person name="Smith L.M."/>
            <person name="Henz S.R."/>
            <person name="Steffen J."/>
            <person name="Takuno S."/>
            <person name="Brandvain Y."/>
            <person name="Coop G."/>
            <person name="Andolfatto P."/>
            <person name="Hu T.T."/>
            <person name="Blanchette M."/>
            <person name="Clark R.M."/>
            <person name="Quesneville H."/>
            <person name="Nordborg M."/>
            <person name="Gaut B.S."/>
            <person name="Lysak M.A."/>
            <person name="Jenkins J."/>
            <person name="Grimwood J."/>
            <person name="Chapman J."/>
            <person name="Prochnik S."/>
            <person name="Shu S."/>
            <person name="Rokhsar D."/>
            <person name="Schmutz J."/>
            <person name="Weigel D."/>
            <person name="Wright S.I."/>
        </authorList>
    </citation>
    <scope>NUCLEOTIDE SEQUENCE [LARGE SCALE GENOMIC DNA]</scope>
    <source>
        <strain evidence="6">cv. Monte Gargano</strain>
    </source>
</reference>
<evidence type="ECO:0000313" key="5">
    <source>
        <dbReference type="EMBL" id="EOA22623.1"/>
    </source>
</evidence>
<dbReference type="InterPro" id="IPR017853">
    <property type="entry name" value="GH"/>
</dbReference>
<evidence type="ECO:0000256" key="3">
    <source>
        <dbReference type="RuleBase" id="RU003690"/>
    </source>
</evidence>
<keyword evidence="2" id="KW-0378">Hydrolase</keyword>
<dbReference type="EMBL" id="KB870810">
    <property type="protein sequence ID" value="EOA22623.1"/>
    <property type="molecule type" value="Genomic_DNA"/>
</dbReference>
<dbReference type="InterPro" id="IPR033132">
    <property type="entry name" value="GH_1_N_CS"/>
</dbReference>
<dbReference type="SUPFAM" id="SSF51445">
    <property type="entry name" value="(Trans)glycosidases"/>
    <property type="match status" value="1"/>
</dbReference>
<dbReference type="PANTHER" id="PTHR10353:SF318">
    <property type="entry name" value="BETA-GLUCOSIDASE 31-RELATED"/>
    <property type="match status" value="1"/>
</dbReference>
<evidence type="ECO:0000256" key="2">
    <source>
        <dbReference type="ARBA" id="ARBA00022801"/>
    </source>
</evidence>
<proteinExistence type="inferred from homology"/>
<keyword evidence="6" id="KW-1185">Reference proteome</keyword>
<dbReference type="GO" id="GO:0005975">
    <property type="term" value="P:carbohydrate metabolic process"/>
    <property type="evidence" value="ECO:0007669"/>
    <property type="project" value="InterPro"/>
</dbReference>
<accession>R0HFS2</accession>
<dbReference type="KEGG" id="crb:17881306"/>
<gene>
    <name evidence="5" type="ORF">CARUB_v10003292mg</name>
</gene>
<dbReference type="STRING" id="81985.R0HFS2"/>
<dbReference type="Gene3D" id="3.20.20.80">
    <property type="entry name" value="Glycosidases"/>
    <property type="match status" value="1"/>
</dbReference>
<name>R0HFS2_9BRAS</name>
<sequence length="107" mass="12234">MAIKLISLVVITLCVASWDAAEGIRSFRSPTTTPLNRYSFPPHFDFGVATSAYQYEGAVEEGGRTQSIWDKFTHEFPERTNMDNGDIAVDFYHRYKVCACNNLYIWL</sequence>
<evidence type="ECO:0008006" key="7">
    <source>
        <dbReference type="Google" id="ProtNLM"/>
    </source>
</evidence>
<dbReference type="GO" id="GO:0009651">
    <property type="term" value="P:response to salt stress"/>
    <property type="evidence" value="ECO:0007669"/>
    <property type="project" value="TreeGrafter"/>
</dbReference>
<evidence type="ECO:0000313" key="6">
    <source>
        <dbReference type="Proteomes" id="UP000029121"/>
    </source>
</evidence>